<evidence type="ECO:0000313" key="1">
    <source>
        <dbReference type="EMBL" id="EXX94607.1"/>
    </source>
</evidence>
<proteinExistence type="predicted"/>
<reference evidence="1 2" key="1">
    <citation type="submission" date="2014-02" db="EMBL/GenBank/DDBJ databases">
        <title>Whole Genome Sequencing Of Bordetella Holmesii, An Emerging Opportunistic Infection Of Humans.</title>
        <authorList>
            <person name="Tettelin H."/>
            <person name="Hooven T.A."/>
            <person name="Hine E."/>
            <person name="Su Q."/>
            <person name="Huard R.C."/>
            <person name="Della-Latta P."/>
            <person name="Daugherty S.C."/>
            <person name="Agrawal S."/>
            <person name="Sengamalay N."/>
            <person name="Tallon L.J."/>
            <person name="Sadzewicz L."/>
            <person name="Whittier S."/>
            <person name="Fraser C.M."/>
            <person name="Ratner A.J."/>
        </authorList>
    </citation>
    <scope>NUCLEOTIDE SEQUENCE [LARGE SCALE GENOMIC DNA]</scope>
    <source>
        <strain evidence="1 2">1058</strain>
    </source>
</reference>
<keyword evidence="2" id="KW-1185">Reference proteome</keyword>
<dbReference type="Proteomes" id="UP000023104">
    <property type="component" value="Unassembled WGS sequence"/>
</dbReference>
<dbReference type="EMBL" id="JDTF01000004">
    <property type="protein sequence ID" value="EXX94607.1"/>
    <property type="molecule type" value="Genomic_DNA"/>
</dbReference>
<evidence type="ECO:0008006" key="3">
    <source>
        <dbReference type="Google" id="ProtNLM"/>
    </source>
</evidence>
<organism evidence="1 2">
    <name type="scientific">Bordetella holmesii 1058</name>
    <dbReference type="NCBI Taxonomy" id="1247648"/>
    <lineage>
        <taxon>Bacteria</taxon>
        <taxon>Pseudomonadati</taxon>
        <taxon>Pseudomonadota</taxon>
        <taxon>Betaproteobacteria</taxon>
        <taxon>Burkholderiales</taxon>
        <taxon>Alcaligenaceae</taxon>
        <taxon>Bordetella</taxon>
    </lineage>
</organism>
<gene>
    <name evidence="1" type="ORF">D559_2022</name>
</gene>
<sequence length="45" mass="5180">MSRRACFCNGSAAHHARPCFDKCKFRAGSGYQKSSGKQLIWRHFF</sequence>
<comment type="caution">
    <text evidence="1">The sequence shown here is derived from an EMBL/GenBank/DDBJ whole genome shotgun (WGS) entry which is preliminary data.</text>
</comment>
<accession>A0ABN0RZL3</accession>
<evidence type="ECO:0000313" key="2">
    <source>
        <dbReference type="Proteomes" id="UP000023104"/>
    </source>
</evidence>
<name>A0ABN0RZL3_9BORD</name>
<protein>
    <recommendedName>
        <fullName evidence="3">N-acetyltransferase YedL</fullName>
    </recommendedName>
</protein>